<feature type="binding site" evidence="2">
    <location>
        <position position="51"/>
    </location>
    <ligand>
        <name>Mg(2+)</name>
        <dbReference type="ChEBI" id="CHEBI:18420"/>
    </ligand>
</feature>
<comment type="caution">
    <text evidence="2">Lacks conserved residue(s) required for the propagation of feature annotation.</text>
</comment>
<keyword evidence="2" id="KW-0436">Ligase</keyword>
<comment type="cofactor">
    <cofactor evidence="2">
        <name>Mg(2+)</name>
        <dbReference type="ChEBI" id="CHEBI:18420"/>
    </cofactor>
</comment>
<feature type="binding site" evidence="2">
    <location>
        <position position="51"/>
    </location>
    <ligand>
        <name>ATP</name>
        <dbReference type="ChEBI" id="CHEBI:30616"/>
    </ligand>
</feature>
<comment type="subunit">
    <text evidence="2">Homodimer.</text>
</comment>
<comment type="pathway">
    <text evidence="2">Cofactor biosynthesis; biotin biosynthesis; biotin from 7,8-diaminononanoate: step 1/2.</text>
</comment>
<feature type="binding site" evidence="2">
    <location>
        <begin position="202"/>
        <end position="204"/>
    </location>
    <ligand>
        <name>ATP</name>
        <dbReference type="ChEBI" id="CHEBI:30616"/>
    </ligand>
</feature>
<dbReference type="Gene3D" id="3.40.50.300">
    <property type="entry name" value="P-loop containing nucleotide triphosphate hydrolases"/>
    <property type="match status" value="1"/>
</dbReference>
<evidence type="ECO:0000313" key="3">
    <source>
        <dbReference type="EMBL" id="GGK14140.1"/>
    </source>
</evidence>
<comment type="catalytic activity">
    <reaction evidence="2">
        <text>(7R,8S)-7,8-diammoniononanoate + CO2 + ATP = (4R,5S)-dethiobiotin + ADP + phosphate + 3 H(+)</text>
        <dbReference type="Rhea" id="RHEA:15805"/>
        <dbReference type="ChEBI" id="CHEBI:15378"/>
        <dbReference type="ChEBI" id="CHEBI:16526"/>
        <dbReference type="ChEBI" id="CHEBI:30616"/>
        <dbReference type="ChEBI" id="CHEBI:43474"/>
        <dbReference type="ChEBI" id="CHEBI:149469"/>
        <dbReference type="ChEBI" id="CHEBI:149473"/>
        <dbReference type="ChEBI" id="CHEBI:456216"/>
        <dbReference type="EC" id="6.3.3.3"/>
    </reaction>
</comment>
<organism evidence="3 4">
    <name type="scientific">Luteimonas terricola</name>
    <dbReference type="NCBI Taxonomy" id="645597"/>
    <lineage>
        <taxon>Bacteria</taxon>
        <taxon>Pseudomonadati</taxon>
        <taxon>Pseudomonadota</taxon>
        <taxon>Gammaproteobacteria</taxon>
        <taxon>Lysobacterales</taxon>
        <taxon>Lysobacteraceae</taxon>
        <taxon>Luteimonas</taxon>
    </lineage>
</organism>
<feature type="binding site" evidence="2">
    <location>
        <position position="113"/>
    </location>
    <ligand>
        <name>Mg(2+)</name>
        <dbReference type="ChEBI" id="CHEBI:18420"/>
    </ligand>
</feature>
<dbReference type="SUPFAM" id="SSF52540">
    <property type="entry name" value="P-loop containing nucleoside triphosphate hydrolases"/>
    <property type="match status" value="1"/>
</dbReference>
<proteinExistence type="inferred from homology"/>
<keyword evidence="2" id="KW-0479">Metal-binding</keyword>
<dbReference type="HAMAP" id="MF_00336">
    <property type="entry name" value="BioD"/>
    <property type="match status" value="1"/>
</dbReference>
<keyword evidence="2" id="KW-0067">ATP-binding</keyword>
<sequence length="227" mass="23075">MLVTGTDTGVGKSVASVALVHALRARGLRALGMKPVAAGCETTPQGLRNEDALALQAAAGDPRPAYEDVNPWALPEPTAPQLAARSAGARVSMPPIRMAYGRLADGADAVVVEGAGGWLSPLADGIEHADLAHALGLPVLLVVGLRLGCLSHARLSARAISADGCRLMGWVGCAVDPAFGRRDEYLDLLRAALAVPCLGVVPHVDPLPHPGALALHLGAAAEAVANA</sequence>
<dbReference type="PIRSF" id="PIRSF006755">
    <property type="entry name" value="DTB_synth"/>
    <property type="match status" value="1"/>
</dbReference>
<feature type="active site" evidence="2">
    <location>
        <position position="34"/>
    </location>
</feature>
<dbReference type="PANTHER" id="PTHR43210:SF5">
    <property type="entry name" value="DETHIOBIOTIN SYNTHETASE"/>
    <property type="match status" value="1"/>
</dbReference>
<dbReference type="EMBL" id="BMME01000001">
    <property type="protein sequence ID" value="GGK14140.1"/>
    <property type="molecule type" value="Genomic_DNA"/>
</dbReference>
<evidence type="ECO:0000256" key="1">
    <source>
        <dbReference type="ARBA" id="ARBA00022756"/>
    </source>
</evidence>
<accession>A0ABQ2EJ53</accession>
<feature type="binding site" evidence="2">
    <location>
        <position position="13"/>
    </location>
    <ligand>
        <name>Mg(2+)</name>
        <dbReference type="ChEBI" id="CHEBI:18420"/>
    </ligand>
</feature>
<keyword evidence="1 2" id="KW-0093">Biotin biosynthesis</keyword>
<comment type="caution">
    <text evidence="3">The sequence shown here is derived from an EMBL/GenBank/DDBJ whole genome shotgun (WGS) entry which is preliminary data.</text>
</comment>
<dbReference type="Proteomes" id="UP000599009">
    <property type="component" value="Unassembled WGS sequence"/>
</dbReference>
<dbReference type="NCBIfam" id="TIGR00347">
    <property type="entry name" value="bioD"/>
    <property type="match status" value="1"/>
</dbReference>
<comment type="subcellular location">
    <subcellularLocation>
        <location evidence="2">Cytoplasm</location>
    </subcellularLocation>
</comment>
<evidence type="ECO:0000313" key="4">
    <source>
        <dbReference type="Proteomes" id="UP000599009"/>
    </source>
</evidence>
<keyword evidence="2" id="KW-0963">Cytoplasm</keyword>
<evidence type="ECO:0000256" key="2">
    <source>
        <dbReference type="HAMAP-Rule" id="MF_00336"/>
    </source>
</evidence>
<name>A0ABQ2EJ53_9GAMM</name>
<dbReference type="PANTHER" id="PTHR43210">
    <property type="entry name" value="DETHIOBIOTIN SYNTHETASE"/>
    <property type="match status" value="1"/>
</dbReference>
<feature type="binding site" evidence="2">
    <location>
        <begin position="113"/>
        <end position="116"/>
    </location>
    <ligand>
        <name>ATP</name>
        <dbReference type="ChEBI" id="CHEBI:30616"/>
    </ligand>
</feature>
<reference evidence="4" key="1">
    <citation type="journal article" date="2019" name="Int. J. Syst. Evol. Microbiol.">
        <title>The Global Catalogue of Microorganisms (GCM) 10K type strain sequencing project: providing services to taxonomists for standard genome sequencing and annotation.</title>
        <authorList>
            <consortium name="The Broad Institute Genomics Platform"/>
            <consortium name="The Broad Institute Genome Sequencing Center for Infectious Disease"/>
            <person name="Wu L."/>
            <person name="Ma J."/>
        </authorList>
    </citation>
    <scope>NUCLEOTIDE SEQUENCE [LARGE SCALE GENOMIC DNA]</scope>
    <source>
        <strain evidence="4">CGMCC 1.8985</strain>
    </source>
</reference>
<gene>
    <name evidence="2 3" type="primary">bioD</name>
    <name evidence="3" type="ORF">GCM10011394_24300</name>
</gene>
<dbReference type="EC" id="6.3.3.3" evidence="2"/>
<comment type="similarity">
    <text evidence="2">Belongs to the dethiobiotin synthetase family.</text>
</comment>
<feature type="binding site" evidence="2">
    <location>
        <begin position="9"/>
        <end position="14"/>
    </location>
    <ligand>
        <name>ATP</name>
        <dbReference type="ChEBI" id="CHEBI:30616"/>
    </ligand>
</feature>
<protein>
    <recommendedName>
        <fullName evidence="2">ATP-dependent dethiobiotin synthetase BioD</fullName>
        <ecNumber evidence="2">6.3.3.3</ecNumber>
    </recommendedName>
    <alternativeName>
        <fullName evidence="2">DTB synthetase</fullName>
        <shortName evidence="2">DTBS</shortName>
    </alternativeName>
    <alternativeName>
        <fullName evidence="2">Dethiobiotin synthase</fullName>
    </alternativeName>
</protein>
<comment type="function">
    <text evidence="2">Catalyzes a mechanistically unusual reaction, the ATP-dependent insertion of CO2 between the N7 and N8 nitrogen atoms of 7,8-diaminopelargonic acid (DAPA, also called 7,8-diammoniononanoate) to form a ureido ring.</text>
</comment>
<keyword evidence="2" id="KW-0547">Nucleotide-binding</keyword>
<dbReference type="InterPro" id="IPR027417">
    <property type="entry name" value="P-loop_NTPase"/>
</dbReference>
<dbReference type="CDD" id="cd03109">
    <property type="entry name" value="DTBS"/>
    <property type="match status" value="1"/>
</dbReference>
<dbReference type="Pfam" id="PF13500">
    <property type="entry name" value="AAA_26"/>
    <property type="match status" value="1"/>
</dbReference>
<dbReference type="InterPro" id="IPR004472">
    <property type="entry name" value="DTB_synth_BioD"/>
</dbReference>
<keyword evidence="2" id="KW-0460">Magnesium</keyword>
<keyword evidence="4" id="KW-1185">Reference proteome</keyword>